<dbReference type="InterPro" id="IPR037009">
    <property type="entry name" value="mRNA_triPase_Cet1_sf"/>
</dbReference>
<dbReference type="PANTHER" id="PTHR28118:SF1">
    <property type="entry name" value="POLYNUCLEOTIDE 5'-TRIPHOSPHATASE CTL1-RELATED"/>
    <property type="match status" value="1"/>
</dbReference>
<dbReference type="InterPro" id="IPR040343">
    <property type="entry name" value="Cet1/Ctl1"/>
</dbReference>
<reference evidence="11" key="1">
    <citation type="submission" date="2013-12" db="EMBL/GenBank/DDBJ databases">
        <authorList>
            <person name="Genoscope - CEA"/>
        </authorList>
    </citation>
    <scope>NUCLEOTIDE SEQUENCE</scope>
    <source>
        <strain evidence="11">CBS 1993</strain>
    </source>
</reference>
<dbReference type="InterPro" id="IPR033469">
    <property type="entry name" value="CYTH-like_dom_sf"/>
</dbReference>
<evidence type="ECO:0000313" key="11">
    <source>
        <dbReference type="EMBL" id="CDK26336.1"/>
    </source>
</evidence>
<keyword evidence="8" id="KW-0506">mRNA capping</keyword>
<comment type="function">
    <text evidence="8">First step of mRNA capping. Converts the 5'-triphosphate end of a nascent mRNA chain into a diphosphate end.</text>
</comment>
<comment type="catalytic activity">
    <reaction evidence="7">
        <text>a 5'-end triphospho-ribonucleoside in mRNA + H2O = a 5'-end diphospho-ribonucleoside in mRNA + phosphate + H(+)</text>
        <dbReference type="Rhea" id="RHEA:67004"/>
        <dbReference type="Rhea" id="RHEA-COMP:17164"/>
        <dbReference type="Rhea" id="RHEA-COMP:17165"/>
        <dbReference type="ChEBI" id="CHEBI:15377"/>
        <dbReference type="ChEBI" id="CHEBI:15378"/>
        <dbReference type="ChEBI" id="CHEBI:43474"/>
        <dbReference type="ChEBI" id="CHEBI:167616"/>
        <dbReference type="ChEBI" id="CHEBI:167618"/>
        <dbReference type="EC" id="3.6.1.74"/>
    </reaction>
    <physiologicalReaction direction="left-to-right" evidence="7">
        <dbReference type="Rhea" id="RHEA:67005"/>
    </physiologicalReaction>
</comment>
<evidence type="ECO:0000256" key="2">
    <source>
        <dbReference type="ARBA" id="ARBA00004123"/>
    </source>
</evidence>
<evidence type="ECO:0000256" key="8">
    <source>
        <dbReference type="RuleBase" id="RU367053"/>
    </source>
</evidence>
<sequence>MDLRNLIDDDDAAGSANGSTGRTSSPASVASVPKQEPHRFSIDSMMNNEPAFPDERALEIRKRNSIVNLTNAQDVDFDGHAAPRIARSSSTATLDVSPTAKGFAVPQVHPQIHGNINMSPLVKSVSPNTRPVVPKAVTLDEELKSLGPVGDNEKENLGKPRRYKTKPKWAQDYVPTMKAHKSQSLVRPVNSSLEALSITNSIPYDDFIMSVTKWIYANIAKIREDNPDEPNIANMIELELKVGQLWDEKEDRKLRLPVLSETPISKEFYNERCSFRSGITPEQYRDAKEFLGKLADSNTKNDRKFIVQKIHEIDKSAVEAVRNSKPVNVRVSFDYNTKRFSSSIHKEKLSDMFLYFPNSLFDLRLTMALERPVNLNPEALEAFTRKVTLEREKDRLSYFHNATFTRIDLTKIKQTQNSKQIRKHELELEINTPELLRAIEILPKDSLYYVDLVKTFLDNGRVLARKLSEGPLI</sequence>
<comment type="subunit">
    <text evidence="8">Heterodimer. The mRNA-capping enzyme is composed of two separate chains alpha and beta, respectively a mRNA guanylyltransferase and an mRNA 5'-triphosphate monophosphatase.</text>
</comment>
<evidence type="ECO:0000256" key="9">
    <source>
        <dbReference type="SAM" id="MobiDB-lite"/>
    </source>
</evidence>
<dbReference type="CDD" id="cd07470">
    <property type="entry name" value="CYTH-like_mRNA_RTPase"/>
    <property type="match status" value="1"/>
</dbReference>
<evidence type="ECO:0000259" key="10">
    <source>
        <dbReference type="Pfam" id="PF02940"/>
    </source>
</evidence>
<dbReference type="Proteomes" id="UP000019384">
    <property type="component" value="Unassembled WGS sequence"/>
</dbReference>
<dbReference type="Gene3D" id="3.20.100.10">
    <property type="entry name" value="mRNA triphosphatase Cet1-like"/>
    <property type="match status" value="1"/>
</dbReference>
<dbReference type="EC" id="3.6.1.74" evidence="8"/>
<dbReference type="STRING" id="1382522.W6MJA0"/>
<evidence type="ECO:0000256" key="3">
    <source>
        <dbReference type="ARBA" id="ARBA00006345"/>
    </source>
</evidence>
<accession>W6MJA0</accession>
<comment type="subcellular location">
    <subcellularLocation>
        <location evidence="2 8">Nucleus</location>
    </subcellularLocation>
</comment>
<dbReference type="GeneID" id="34519730"/>
<dbReference type="HOGENOM" id="CLU_649096_0_0_1"/>
<keyword evidence="4 8" id="KW-0507">mRNA processing</keyword>
<dbReference type="Pfam" id="PF02940">
    <property type="entry name" value="mRNA_triPase"/>
    <property type="match status" value="1"/>
</dbReference>
<keyword evidence="12" id="KW-1185">Reference proteome</keyword>
<proteinExistence type="inferred from homology"/>
<evidence type="ECO:0000256" key="7">
    <source>
        <dbReference type="ARBA" id="ARBA00047740"/>
    </source>
</evidence>
<dbReference type="GO" id="GO:0006370">
    <property type="term" value="P:7-methylguanosine mRNA capping"/>
    <property type="evidence" value="ECO:0007669"/>
    <property type="project" value="UniProtKB-UniRule"/>
</dbReference>
<name>W6MJA0_9ASCO</name>
<comment type="cofactor">
    <cofactor evidence="1 8">
        <name>Mg(2+)</name>
        <dbReference type="ChEBI" id="CHEBI:18420"/>
    </cofactor>
</comment>
<dbReference type="InterPro" id="IPR004206">
    <property type="entry name" value="mRNA_triPase_Cet1"/>
</dbReference>
<keyword evidence="5 8" id="KW-0378">Hydrolase</keyword>
<dbReference type="RefSeq" id="XP_022458342.1">
    <property type="nucleotide sequence ID" value="XM_022602547.1"/>
</dbReference>
<dbReference type="EMBL" id="HG793127">
    <property type="protein sequence ID" value="CDK26336.1"/>
    <property type="molecule type" value="Genomic_DNA"/>
</dbReference>
<keyword evidence="6 8" id="KW-0539">Nucleus</keyword>
<reference evidence="11" key="2">
    <citation type="submission" date="2014-02" db="EMBL/GenBank/DDBJ databases">
        <title>Complete DNA sequence of /Kuraishia capsulata/ illustrates novel genomic features among budding yeasts (/Saccharomycotina/).</title>
        <authorList>
            <person name="Morales L."/>
            <person name="Noel B."/>
            <person name="Porcel B."/>
            <person name="Marcet-Houben M."/>
            <person name="Hullo M-F."/>
            <person name="Sacerdot C."/>
            <person name="Tekaia F."/>
            <person name="Leh-Louis V."/>
            <person name="Despons L."/>
            <person name="Khanna V."/>
            <person name="Aury J-M."/>
            <person name="Barbe V."/>
            <person name="Couloux A."/>
            <person name="Labadie K."/>
            <person name="Pelletier E."/>
            <person name="Souciet J-L."/>
            <person name="Boekhout T."/>
            <person name="Gabaldon T."/>
            <person name="Wincker P."/>
            <person name="Dujon B."/>
        </authorList>
    </citation>
    <scope>NUCLEOTIDE SEQUENCE</scope>
    <source>
        <strain evidence="11">CBS 1993</strain>
    </source>
</reference>
<feature type="domain" description="mRNA triphosphatase Cet1-like" evidence="10">
    <location>
        <begin position="205"/>
        <end position="430"/>
    </location>
</feature>
<feature type="region of interest" description="Disordered" evidence="9">
    <location>
        <begin position="1"/>
        <end position="36"/>
    </location>
</feature>
<organism evidence="11 12">
    <name type="scientific">Kuraishia capsulata CBS 1993</name>
    <dbReference type="NCBI Taxonomy" id="1382522"/>
    <lineage>
        <taxon>Eukaryota</taxon>
        <taxon>Fungi</taxon>
        <taxon>Dikarya</taxon>
        <taxon>Ascomycota</taxon>
        <taxon>Saccharomycotina</taxon>
        <taxon>Pichiomycetes</taxon>
        <taxon>Pichiales</taxon>
        <taxon>Pichiaceae</taxon>
        <taxon>Kuraishia</taxon>
    </lineage>
</organism>
<evidence type="ECO:0000256" key="6">
    <source>
        <dbReference type="ARBA" id="ARBA00023242"/>
    </source>
</evidence>
<evidence type="ECO:0000256" key="4">
    <source>
        <dbReference type="ARBA" id="ARBA00022664"/>
    </source>
</evidence>
<gene>
    <name evidence="11" type="ORF">KUCA_T00002307001</name>
</gene>
<dbReference type="OrthoDB" id="272147at2759"/>
<feature type="compositionally biased region" description="Polar residues" evidence="9">
    <location>
        <begin position="16"/>
        <end position="28"/>
    </location>
</feature>
<dbReference type="GO" id="GO:0140818">
    <property type="term" value="F:mRNA 5'-triphosphate monophosphatase activity"/>
    <property type="evidence" value="ECO:0007669"/>
    <property type="project" value="UniProtKB-EC"/>
</dbReference>
<evidence type="ECO:0000256" key="5">
    <source>
        <dbReference type="ARBA" id="ARBA00022801"/>
    </source>
</evidence>
<evidence type="ECO:0000313" key="12">
    <source>
        <dbReference type="Proteomes" id="UP000019384"/>
    </source>
</evidence>
<dbReference type="GO" id="GO:0004651">
    <property type="term" value="F:polynucleotide 5'-phosphatase activity"/>
    <property type="evidence" value="ECO:0007669"/>
    <property type="project" value="UniProtKB-UniRule"/>
</dbReference>
<protein>
    <recommendedName>
        <fullName evidence="8">mRNA-capping enzyme subunit beta</fullName>
        <ecNumber evidence="8">3.6.1.74</ecNumber>
    </recommendedName>
    <alternativeName>
        <fullName evidence="8">mRNA 5'-phosphatase</fullName>
    </alternativeName>
    <alternativeName>
        <fullName evidence="8">mRNA 5'-triphosphate monophosphatase</fullName>
    </alternativeName>
</protein>
<dbReference type="GO" id="GO:0031533">
    <property type="term" value="C:mRNA capping enzyme complex"/>
    <property type="evidence" value="ECO:0007669"/>
    <property type="project" value="UniProtKB-UniRule"/>
</dbReference>
<dbReference type="AlphaFoldDB" id="W6MJA0"/>
<dbReference type="SUPFAM" id="SSF55154">
    <property type="entry name" value="CYTH-like phosphatases"/>
    <property type="match status" value="1"/>
</dbReference>
<comment type="similarity">
    <text evidence="3 8">Belongs to the fungal TPase family.</text>
</comment>
<dbReference type="PANTHER" id="PTHR28118">
    <property type="entry name" value="POLYNUCLEOTIDE 5'-TRIPHOSPHATASE-RELATED"/>
    <property type="match status" value="1"/>
</dbReference>
<evidence type="ECO:0000256" key="1">
    <source>
        <dbReference type="ARBA" id="ARBA00001946"/>
    </source>
</evidence>